<feature type="transmembrane region" description="Helical" evidence="6">
    <location>
        <begin position="262"/>
        <end position="284"/>
    </location>
</feature>
<accession>A0A8A4THF5</accession>
<dbReference type="EMBL" id="CP071793">
    <property type="protein sequence ID" value="QTD48241.1"/>
    <property type="molecule type" value="Genomic_DNA"/>
</dbReference>
<feature type="transmembrane region" description="Helical" evidence="6">
    <location>
        <begin position="47"/>
        <end position="68"/>
    </location>
</feature>
<evidence type="ECO:0000256" key="3">
    <source>
        <dbReference type="ARBA" id="ARBA00022692"/>
    </source>
</evidence>
<feature type="transmembrane region" description="Helical" evidence="6">
    <location>
        <begin position="304"/>
        <end position="328"/>
    </location>
</feature>
<evidence type="ECO:0000256" key="1">
    <source>
        <dbReference type="ARBA" id="ARBA00004651"/>
    </source>
</evidence>
<proteinExistence type="predicted"/>
<evidence type="ECO:0000256" key="2">
    <source>
        <dbReference type="ARBA" id="ARBA00022475"/>
    </source>
</evidence>
<gene>
    <name evidence="7" type="ORF">J3U87_21875</name>
</gene>
<organism evidence="7 8">
    <name type="scientific">Sulfidibacter corallicola</name>
    <dbReference type="NCBI Taxonomy" id="2818388"/>
    <lineage>
        <taxon>Bacteria</taxon>
        <taxon>Pseudomonadati</taxon>
        <taxon>Acidobacteriota</taxon>
        <taxon>Holophagae</taxon>
        <taxon>Acanthopleuribacterales</taxon>
        <taxon>Acanthopleuribacteraceae</taxon>
        <taxon>Sulfidibacter</taxon>
    </lineage>
</organism>
<comment type="subcellular location">
    <subcellularLocation>
        <location evidence="1">Cell membrane</location>
        <topology evidence="1">Multi-pass membrane protein</topology>
    </subcellularLocation>
</comment>
<dbReference type="InterPro" id="IPR022791">
    <property type="entry name" value="L-PG_synthase/AglD"/>
</dbReference>
<evidence type="ECO:0000313" key="8">
    <source>
        <dbReference type="Proteomes" id="UP000663929"/>
    </source>
</evidence>
<evidence type="ECO:0000256" key="4">
    <source>
        <dbReference type="ARBA" id="ARBA00022989"/>
    </source>
</evidence>
<keyword evidence="5 6" id="KW-0472">Membrane</keyword>
<feature type="transmembrane region" description="Helical" evidence="6">
    <location>
        <begin position="228"/>
        <end position="250"/>
    </location>
</feature>
<sequence length="337" mass="36830">MIADLMMSNRLTKHWPTLVGMVLAGAFLFFAFRNVDLNGLLLQFQRIGWIETGITAALALTTLLLRGLRWWYLLPRPLKKGELWASVRAISLGYGVTNVASRLGEVVRILSLRHGTGRDFGSITATVVLDRLLLDMLVFAGLVGYSLLVFRDRILALFPAAETALFAMSAAILVGLVGLFWLGLAPTSFKRLLRWFRIDRLTWLWRRLEPLIDQISTGLAVLSNPLNYAVLAVINTATWGAAVVLLWYVMEVFGVSASLPEAVMMFTVSNLGMILPSPGGIGTYHYFTKLGLTQLLGVEPVTGAALVTFAHGVSYLATSGAAVGAYFVKPSVPEPES</sequence>
<dbReference type="GO" id="GO:0005886">
    <property type="term" value="C:plasma membrane"/>
    <property type="evidence" value="ECO:0007669"/>
    <property type="project" value="UniProtKB-SubCell"/>
</dbReference>
<reference evidence="7" key="1">
    <citation type="submission" date="2021-03" db="EMBL/GenBank/DDBJ databases">
        <title>Acanthopleuribacteraceae sp. M133.</title>
        <authorList>
            <person name="Wang G."/>
        </authorList>
    </citation>
    <scope>NUCLEOTIDE SEQUENCE</scope>
    <source>
        <strain evidence="7">M133</strain>
    </source>
</reference>
<name>A0A8A4THF5_SULCO</name>
<dbReference type="Pfam" id="PF03706">
    <property type="entry name" value="LPG_synthase_TM"/>
    <property type="match status" value="1"/>
</dbReference>
<dbReference type="Proteomes" id="UP000663929">
    <property type="component" value="Chromosome"/>
</dbReference>
<feature type="transmembrane region" description="Helical" evidence="6">
    <location>
        <begin position="163"/>
        <end position="184"/>
    </location>
</feature>
<dbReference type="KEGG" id="scor:J3U87_21875"/>
<evidence type="ECO:0000313" key="7">
    <source>
        <dbReference type="EMBL" id="QTD48241.1"/>
    </source>
</evidence>
<evidence type="ECO:0000256" key="5">
    <source>
        <dbReference type="ARBA" id="ARBA00023136"/>
    </source>
</evidence>
<keyword evidence="2" id="KW-1003">Cell membrane</keyword>
<keyword evidence="4 6" id="KW-1133">Transmembrane helix</keyword>
<dbReference type="PANTHER" id="PTHR39087">
    <property type="entry name" value="UPF0104 MEMBRANE PROTEIN MJ1595"/>
    <property type="match status" value="1"/>
</dbReference>
<keyword evidence="8" id="KW-1185">Reference proteome</keyword>
<feature type="transmembrane region" description="Helical" evidence="6">
    <location>
        <begin position="15"/>
        <end position="35"/>
    </location>
</feature>
<dbReference type="AlphaFoldDB" id="A0A8A4THF5"/>
<evidence type="ECO:0000256" key="6">
    <source>
        <dbReference type="SAM" id="Phobius"/>
    </source>
</evidence>
<protein>
    <submittedName>
        <fullName evidence="7">Flippase-like domain-containing protein</fullName>
    </submittedName>
</protein>
<dbReference type="PANTHER" id="PTHR39087:SF2">
    <property type="entry name" value="UPF0104 MEMBRANE PROTEIN MJ1595"/>
    <property type="match status" value="1"/>
</dbReference>
<feature type="transmembrane region" description="Helical" evidence="6">
    <location>
        <begin position="132"/>
        <end position="151"/>
    </location>
</feature>
<keyword evidence="3 6" id="KW-0812">Transmembrane</keyword>
<dbReference type="RefSeq" id="WP_237377900.1">
    <property type="nucleotide sequence ID" value="NZ_CP071793.1"/>
</dbReference>